<keyword evidence="2" id="KW-1185">Reference proteome</keyword>
<organism evidence="1 2">
    <name type="scientific">Psychromonas aquatilis</name>
    <dbReference type="NCBI Taxonomy" id="2005072"/>
    <lineage>
        <taxon>Bacteria</taxon>
        <taxon>Pseudomonadati</taxon>
        <taxon>Pseudomonadota</taxon>
        <taxon>Gammaproteobacteria</taxon>
        <taxon>Alteromonadales</taxon>
        <taxon>Psychromonadaceae</taxon>
        <taxon>Psychromonas</taxon>
    </lineage>
</organism>
<comment type="caution">
    <text evidence="1">The sequence shown here is derived from an EMBL/GenBank/DDBJ whole genome shotgun (WGS) entry which is preliminary data.</text>
</comment>
<evidence type="ECO:0000313" key="1">
    <source>
        <dbReference type="EMBL" id="MEL0630496.1"/>
    </source>
</evidence>
<reference evidence="1 2" key="1">
    <citation type="submission" date="2024-02" db="EMBL/GenBank/DDBJ databases">
        <title>Bacteria isolated from the canopy kelp, Nereocystis luetkeana.</title>
        <authorList>
            <person name="Pfister C.A."/>
            <person name="Younker I.T."/>
            <person name="Light S.H."/>
        </authorList>
    </citation>
    <scope>NUCLEOTIDE SEQUENCE [LARGE SCALE GENOMIC DNA]</scope>
    <source>
        <strain evidence="1 2">TI.1.05</strain>
    </source>
</reference>
<gene>
    <name evidence="1" type="ORF">V6256_12840</name>
</gene>
<name>A0ABU9GTB1_9GAMM</name>
<sequence>MPPWFAIDAMLLQFANTKVASRYAFSKFVEAGKGISPWDNISNQVFLGDDDFVQTNLNLL</sequence>
<dbReference type="EMBL" id="JBAKAZ010000059">
    <property type="protein sequence ID" value="MEL0630496.1"/>
    <property type="molecule type" value="Genomic_DNA"/>
</dbReference>
<evidence type="ECO:0000313" key="2">
    <source>
        <dbReference type="Proteomes" id="UP001369082"/>
    </source>
</evidence>
<proteinExistence type="predicted"/>
<dbReference type="Proteomes" id="UP001369082">
    <property type="component" value="Unassembled WGS sequence"/>
</dbReference>
<accession>A0ABU9GTB1</accession>
<dbReference type="RefSeq" id="WP_341598624.1">
    <property type="nucleotide sequence ID" value="NZ_JBAKAZ010000059.1"/>
</dbReference>
<protein>
    <submittedName>
        <fullName evidence="1">Uncharacterized protein</fullName>
    </submittedName>
</protein>